<dbReference type="PANTHER" id="PTHR23264:SF19">
    <property type="entry name" value="CYTOSOLIC FE-S CLUSTER ASSEMBLY FACTOR NUBP2"/>
    <property type="match status" value="1"/>
</dbReference>
<organism evidence="8 9">
    <name type="scientific">Desulfobacca acetoxidans (strain ATCC 700848 / DSM 11109 / ASRB2)</name>
    <dbReference type="NCBI Taxonomy" id="880072"/>
    <lineage>
        <taxon>Bacteria</taxon>
        <taxon>Pseudomonadati</taxon>
        <taxon>Thermodesulfobacteriota</taxon>
        <taxon>Desulfobaccia</taxon>
        <taxon>Desulfobaccales</taxon>
        <taxon>Desulfobaccaceae</taxon>
        <taxon>Desulfobacca</taxon>
    </lineage>
</organism>
<accession>F2NC66</accession>
<dbReference type="GO" id="GO:0016226">
    <property type="term" value="P:iron-sulfur cluster assembly"/>
    <property type="evidence" value="ECO:0007669"/>
    <property type="project" value="InterPro"/>
</dbReference>
<comment type="similarity">
    <text evidence="6">Belongs to the Mrp/NBP35 ATP-binding proteins family.</text>
</comment>
<sequence length="296" mass="32071">MSKSSDKSHEPSCSQCGSKGSGCEHSHDKHPEHFEKALARSTLNRIQHKFLVMSGKGGVGKSSVAVALAMTLARQGYRVGLMDVDLHGPNVLRMLGLNKPLDPTTTHLFFTVEGLENLKVVSVEAFMPDRESAVIWRGPLKHQAIQQFISDVDWGELDYLIIDAPPGTGDEPLSVIQTIPEAEAIIVTTPQEISLADVRKSIDFCRKTNMAIVGLVENMSRLICPGCGKEIRLFSSGGGQRLAAAAHVPLLGSLPFDPHLVELADMGRITQLQPEESPFLKAFGELVKGITAKSSQ</sequence>
<gene>
    <name evidence="8" type="ordered locus">Desac_0994</name>
</gene>
<dbReference type="GO" id="GO:0051536">
    <property type="term" value="F:iron-sulfur cluster binding"/>
    <property type="evidence" value="ECO:0007669"/>
    <property type="project" value="UniProtKB-UniRule"/>
</dbReference>
<dbReference type="OrthoDB" id="9809679at2"/>
<keyword evidence="6" id="KW-0378">Hydrolase</keyword>
<dbReference type="GO" id="GO:0005829">
    <property type="term" value="C:cytosol"/>
    <property type="evidence" value="ECO:0007669"/>
    <property type="project" value="TreeGrafter"/>
</dbReference>
<keyword evidence="4 6" id="KW-0408">Iron</keyword>
<dbReference type="AlphaFoldDB" id="F2NC66"/>
<evidence type="ECO:0000256" key="1">
    <source>
        <dbReference type="ARBA" id="ARBA00022723"/>
    </source>
</evidence>
<keyword evidence="3 6" id="KW-0067">ATP-binding</keyword>
<proteinExistence type="inferred from homology"/>
<reference evidence="9" key="2">
    <citation type="submission" date="2011-03" db="EMBL/GenBank/DDBJ databases">
        <title>The complete genome of Desulfobacca acetoxidans DSM 11109.</title>
        <authorList>
            <consortium name="US DOE Joint Genome Institute (JGI-PGF)"/>
            <person name="Lucas S."/>
            <person name="Copeland A."/>
            <person name="Lapidus A."/>
            <person name="Bruce D."/>
            <person name="Goodwin L."/>
            <person name="Pitluck S."/>
            <person name="Peters L."/>
            <person name="Kyrpides N."/>
            <person name="Mavromatis K."/>
            <person name="Ivanova N."/>
            <person name="Ovchinnikova G."/>
            <person name="Teshima H."/>
            <person name="Detter J.C."/>
            <person name="Han C."/>
            <person name="Land M."/>
            <person name="Hauser L."/>
            <person name="Markowitz V."/>
            <person name="Cheng J.-F."/>
            <person name="Hugenholtz P."/>
            <person name="Woyke T."/>
            <person name="Wu D."/>
            <person name="Spring S."/>
            <person name="Schueler E."/>
            <person name="Brambilla E."/>
            <person name="Klenk H.-P."/>
            <person name="Eisen J.A."/>
        </authorList>
    </citation>
    <scope>NUCLEOTIDE SEQUENCE [LARGE SCALE GENOMIC DNA]</scope>
    <source>
        <strain evidence="9">ATCC 700848 / DSM 11109 / ASRB2</strain>
    </source>
</reference>
<dbReference type="PROSITE" id="PS01215">
    <property type="entry name" value="MRP"/>
    <property type="match status" value="1"/>
</dbReference>
<dbReference type="FunFam" id="3.40.50.300:FF:001119">
    <property type="entry name" value="Iron-sulfur cluster carrier protein"/>
    <property type="match status" value="1"/>
</dbReference>
<dbReference type="KEGG" id="dao:Desac_0994"/>
<dbReference type="Proteomes" id="UP000000483">
    <property type="component" value="Chromosome"/>
</dbReference>
<feature type="binding site" evidence="6">
    <location>
        <begin position="55"/>
        <end position="62"/>
    </location>
    <ligand>
        <name>ATP</name>
        <dbReference type="ChEBI" id="CHEBI:30616"/>
    </ligand>
</feature>
<feature type="compositionally biased region" description="Low complexity" evidence="7">
    <location>
        <begin position="12"/>
        <end position="21"/>
    </location>
</feature>
<dbReference type="HOGENOM" id="CLU_024839_0_2_7"/>
<keyword evidence="2 6" id="KW-0547">Nucleotide-binding</keyword>
<dbReference type="InterPro" id="IPR019591">
    <property type="entry name" value="Mrp/NBP35_ATP-bd"/>
</dbReference>
<dbReference type="EMBL" id="CP002629">
    <property type="protein sequence ID" value="AEB08861.1"/>
    <property type="molecule type" value="Genomic_DNA"/>
</dbReference>
<name>F2NC66_DESAR</name>
<dbReference type="HAMAP" id="MF_02040">
    <property type="entry name" value="Mrp_NBP35"/>
    <property type="match status" value="1"/>
</dbReference>
<comment type="subunit">
    <text evidence="6">Homodimer.</text>
</comment>
<evidence type="ECO:0000256" key="2">
    <source>
        <dbReference type="ARBA" id="ARBA00022741"/>
    </source>
</evidence>
<evidence type="ECO:0000256" key="7">
    <source>
        <dbReference type="SAM" id="MobiDB-lite"/>
    </source>
</evidence>
<dbReference type="SUPFAM" id="SSF52540">
    <property type="entry name" value="P-loop containing nucleoside triphosphate hydrolases"/>
    <property type="match status" value="1"/>
</dbReference>
<keyword evidence="5 6" id="KW-0411">Iron-sulfur</keyword>
<protein>
    <recommendedName>
        <fullName evidence="6">Iron-sulfur cluster carrier protein</fullName>
    </recommendedName>
</protein>
<dbReference type="eggNOG" id="COG0489">
    <property type="taxonomic scope" value="Bacteria"/>
</dbReference>
<dbReference type="GO" id="GO:0016887">
    <property type="term" value="F:ATP hydrolysis activity"/>
    <property type="evidence" value="ECO:0007669"/>
    <property type="project" value="UniProtKB-UniRule"/>
</dbReference>
<evidence type="ECO:0000313" key="9">
    <source>
        <dbReference type="Proteomes" id="UP000000483"/>
    </source>
</evidence>
<dbReference type="GO" id="GO:0140663">
    <property type="term" value="F:ATP-dependent FeS chaperone activity"/>
    <property type="evidence" value="ECO:0007669"/>
    <property type="project" value="InterPro"/>
</dbReference>
<dbReference type="RefSeq" id="WP_013705974.1">
    <property type="nucleotide sequence ID" value="NC_015388.1"/>
</dbReference>
<evidence type="ECO:0000256" key="5">
    <source>
        <dbReference type="ARBA" id="ARBA00023014"/>
    </source>
</evidence>
<dbReference type="InterPro" id="IPR033756">
    <property type="entry name" value="YlxH/NBP35"/>
</dbReference>
<evidence type="ECO:0000256" key="6">
    <source>
        <dbReference type="HAMAP-Rule" id="MF_02040"/>
    </source>
</evidence>
<dbReference type="CDD" id="cd02037">
    <property type="entry name" value="Mrp_NBP35"/>
    <property type="match status" value="1"/>
</dbReference>
<dbReference type="InterPro" id="IPR000808">
    <property type="entry name" value="Mrp-like_CS"/>
</dbReference>
<keyword evidence="1 6" id="KW-0479">Metal-binding</keyword>
<dbReference type="STRING" id="880072.Desac_0994"/>
<dbReference type="PANTHER" id="PTHR23264">
    <property type="entry name" value="NUCLEOTIDE-BINDING PROTEIN NBP35 YEAST -RELATED"/>
    <property type="match status" value="1"/>
</dbReference>
<comment type="function">
    <text evidence="6">Binds and transfers iron-sulfur (Fe-S) clusters to target apoproteins. Can hydrolyze ATP.</text>
</comment>
<dbReference type="InterPro" id="IPR027417">
    <property type="entry name" value="P-loop_NTPase"/>
</dbReference>
<dbReference type="GO" id="GO:0046872">
    <property type="term" value="F:metal ion binding"/>
    <property type="evidence" value="ECO:0007669"/>
    <property type="project" value="UniProtKB-KW"/>
</dbReference>
<dbReference type="GO" id="GO:0005524">
    <property type="term" value="F:ATP binding"/>
    <property type="evidence" value="ECO:0007669"/>
    <property type="project" value="UniProtKB-UniRule"/>
</dbReference>
<feature type="region of interest" description="Disordered" evidence="7">
    <location>
        <begin position="1"/>
        <end position="29"/>
    </location>
</feature>
<keyword evidence="9" id="KW-1185">Reference proteome</keyword>
<dbReference type="Pfam" id="PF10609">
    <property type="entry name" value="ParA"/>
    <property type="match status" value="1"/>
</dbReference>
<evidence type="ECO:0000256" key="4">
    <source>
        <dbReference type="ARBA" id="ARBA00023004"/>
    </source>
</evidence>
<evidence type="ECO:0000313" key="8">
    <source>
        <dbReference type="EMBL" id="AEB08861.1"/>
    </source>
</evidence>
<dbReference type="Gene3D" id="3.40.50.300">
    <property type="entry name" value="P-loop containing nucleotide triphosphate hydrolases"/>
    <property type="match status" value="1"/>
</dbReference>
<reference evidence="8 9" key="1">
    <citation type="journal article" date="2011" name="Stand. Genomic Sci.">
        <title>Complete genome sequence of the acetate-degrading sulfate reducer Desulfobacca acetoxidans type strain (ASRB2).</title>
        <authorList>
            <person name="Goker M."/>
            <person name="Teshima H."/>
            <person name="Lapidus A."/>
            <person name="Nolan M."/>
            <person name="Lucas S."/>
            <person name="Hammon N."/>
            <person name="Deshpande S."/>
            <person name="Cheng J.F."/>
            <person name="Tapia R."/>
            <person name="Han C."/>
            <person name="Goodwin L."/>
            <person name="Pitluck S."/>
            <person name="Huntemann M."/>
            <person name="Liolios K."/>
            <person name="Ivanova N."/>
            <person name="Pagani I."/>
            <person name="Mavromatis K."/>
            <person name="Ovchinikova G."/>
            <person name="Pati A."/>
            <person name="Chen A."/>
            <person name="Palaniappan K."/>
            <person name="Land M."/>
            <person name="Hauser L."/>
            <person name="Brambilla E.M."/>
            <person name="Rohde M."/>
            <person name="Spring S."/>
            <person name="Detter J.C."/>
            <person name="Woyke T."/>
            <person name="Bristow J."/>
            <person name="Eisen J.A."/>
            <person name="Markowitz V."/>
            <person name="Hugenholtz P."/>
            <person name="Kyrpides N.C."/>
            <person name="Klenk H.P."/>
        </authorList>
    </citation>
    <scope>NUCLEOTIDE SEQUENCE [LARGE SCALE GENOMIC DNA]</scope>
    <source>
        <strain evidence="9">ATCC 700848 / DSM 11109 / ASRB2</strain>
    </source>
</reference>
<evidence type="ECO:0000256" key="3">
    <source>
        <dbReference type="ARBA" id="ARBA00022840"/>
    </source>
</evidence>
<feature type="compositionally biased region" description="Basic and acidic residues" evidence="7">
    <location>
        <begin position="1"/>
        <end position="10"/>
    </location>
</feature>